<sequence>MRRSRKRETIFYTLKKTFEEELGRPLKKEEQAFLAEMVRNQWKENVRLRSKK</sequence>
<dbReference type="Proteomes" id="UP001596143">
    <property type="component" value="Unassembled WGS sequence"/>
</dbReference>
<evidence type="ECO:0000313" key="2">
    <source>
        <dbReference type="Proteomes" id="UP001596143"/>
    </source>
</evidence>
<evidence type="ECO:0008006" key="3">
    <source>
        <dbReference type="Google" id="ProtNLM"/>
    </source>
</evidence>
<accession>A0ABW0U9Y3</accession>
<organism evidence="1 2">
    <name type="scientific">Aliibacillus thermotolerans</name>
    <dbReference type="NCBI Taxonomy" id="1834418"/>
    <lineage>
        <taxon>Bacteria</taxon>
        <taxon>Bacillati</taxon>
        <taxon>Bacillota</taxon>
        <taxon>Bacilli</taxon>
        <taxon>Bacillales</taxon>
        <taxon>Bacillaceae</taxon>
        <taxon>Aliibacillus</taxon>
    </lineage>
</organism>
<evidence type="ECO:0000313" key="1">
    <source>
        <dbReference type="EMBL" id="MFC5629783.1"/>
    </source>
</evidence>
<dbReference type="EMBL" id="JBHSPF010000068">
    <property type="protein sequence ID" value="MFC5629783.1"/>
    <property type="molecule type" value="Genomic_DNA"/>
</dbReference>
<proteinExistence type="predicted"/>
<keyword evidence="2" id="KW-1185">Reference proteome</keyword>
<gene>
    <name evidence="1" type="ORF">ACFPTR_13085</name>
</gene>
<comment type="caution">
    <text evidence="1">The sequence shown here is derived from an EMBL/GenBank/DDBJ whole genome shotgun (WGS) entry which is preliminary data.</text>
</comment>
<protein>
    <recommendedName>
        <fullName evidence="3">FbpB family small basic protein</fullName>
    </recommendedName>
</protein>
<name>A0ABW0U9Y3_9BACI</name>
<dbReference type="RefSeq" id="WP_270898177.1">
    <property type="nucleotide sequence ID" value="NZ_JBHSPF010000068.1"/>
</dbReference>
<reference evidence="2" key="1">
    <citation type="journal article" date="2019" name="Int. J. Syst. Evol. Microbiol.">
        <title>The Global Catalogue of Microorganisms (GCM) 10K type strain sequencing project: providing services to taxonomists for standard genome sequencing and annotation.</title>
        <authorList>
            <consortium name="The Broad Institute Genomics Platform"/>
            <consortium name="The Broad Institute Genome Sequencing Center for Infectious Disease"/>
            <person name="Wu L."/>
            <person name="Ma J."/>
        </authorList>
    </citation>
    <scope>NUCLEOTIDE SEQUENCE [LARGE SCALE GENOMIC DNA]</scope>
    <source>
        <strain evidence="2">CGMCC 1.15790</strain>
    </source>
</reference>